<evidence type="ECO:0000313" key="2">
    <source>
        <dbReference type="EMBL" id="RHJ63531.1"/>
    </source>
</evidence>
<proteinExistence type="predicted"/>
<dbReference type="InterPro" id="IPR043128">
    <property type="entry name" value="Rev_trsase/Diguanyl_cyclase"/>
</dbReference>
<dbReference type="EMBL" id="QSQN01000041">
    <property type="protein sequence ID" value="RGK37315.1"/>
    <property type="molecule type" value="Genomic_DNA"/>
</dbReference>
<dbReference type="Proteomes" id="UP000285832">
    <property type="component" value="Unassembled WGS sequence"/>
</dbReference>
<evidence type="ECO:0000313" key="1">
    <source>
        <dbReference type="EMBL" id="RGK37315.1"/>
    </source>
</evidence>
<name>A0A3E4LJ27_9FIRM</name>
<organism evidence="1 3">
    <name type="scientific">[Ruminococcus] lactaris</name>
    <dbReference type="NCBI Taxonomy" id="46228"/>
    <lineage>
        <taxon>Bacteria</taxon>
        <taxon>Bacillati</taxon>
        <taxon>Bacillota</taxon>
        <taxon>Clostridia</taxon>
        <taxon>Lachnospirales</taxon>
        <taxon>Lachnospiraceae</taxon>
        <taxon>Mediterraneibacter</taxon>
    </lineage>
</organism>
<evidence type="ECO:0000313" key="3">
    <source>
        <dbReference type="Proteomes" id="UP000260793"/>
    </source>
</evidence>
<accession>A0A3E4LJ27</accession>
<gene>
    <name evidence="2" type="ORF">DW116_02270</name>
    <name evidence="1" type="ORF">DXD17_12655</name>
</gene>
<reference evidence="3 4" key="1">
    <citation type="submission" date="2018-08" db="EMBL/GenBank/DDBJ databases">
        <title>A genome reference for cultivated species of the human gut microbiota.</title>
        <authorList>
            <person name="Zou Y."/>
            <person name="Xue W."/>
            <person name="Luo G."/>
        </authorList>
    </citation>
    <scope>NUCLEOTIDE SEQUENCE [LARGE SCALE GENOMIC DNA]</scope>
    <source>
        <strain evidence="2 4">AM09-9</strain>
        <strain evidence="1 3">TF11-7</strain>
    </source>
</reference>
<comment type="caution">
    <text evidence="1">The sequence shown here is derived from an EMBL/GenBank/DDBJ whole genome shotgun (WGS) entry which is preliminary data.</text>
</comment>
<dbReference type="Gene3D" id="3.30.70.270">
    <property type="match status" value="1"/>
</dbReference>
<evidence type="ECO:0000313" key="4">
    <source>
        <dbReference type="Proteomes" id="UP000285832"/>
    </source>
</evidence>
<dbReference type="AlphaFoldDB" id="A0A3E4LJ27"/>
<dbReference type="Proteomes" id="UP000260793">
    <property type="component" value="Unassembled WGS sequence"/>
</dbReference>
<dbReference type="EMBL" id="QRMI01000004">
    <property type="protein sequence ID" value="RHJ63531.1"/>
    <property type="molecule type" value="Genomic_DNA"/>
</dbReference>
<sequence>MKAELQEKEVLAMYDVRGIQGYIFKSNVAKEIIGASVLVEKIITEGLKAYIREQEEAEQKYYMTEWEQDDPEAFLKDKAVKMQIMFVGGGNAYVLFRKGAECEHVNRFLAKYLLEKTYSLNLAVAVIEKTDSYKNDYESINVEMRRIKAFMPLTHPAGALPFMAADSITGYPLTGKDKEKNTYLCTEAKLKRVCFPKNENEKVFDNMVTEKGDNSTLAVCHIDGNSMGIRIRKIMSEITRYEDAIPRMRKISIEIAQVFMETFQAMTDYMETLASVVKPSAKTKLYRKIIVAGDDITFVCNGKLAVPAVKYFLENIGEEKDYSACGGIAFFNSHFPFSDAYQVAEACCENAKKRAKEEENRGEESRIGNFMDFQVCTNVRAANLDAYRDKHYLSEQGLVIARPYFVPTKKNRGAMNEKNEKYSIVHLLYWGDFFHKMPRNKAKDLRNVIPMGKNEREKELSFLESRGYKMLVKEKEEYRIWYDALEIMDLFIGGNAENENND</sequence>
<dbReference type="RefSeq" id="WP_117688626.1">
    <property type="nucleotide sequence ID" value="NZ_DXNI01000003.1"/>
</dbReference>
<protein>
    <submittedName>
        <fullName evidence="1">Uncharacterized protein</fullName>
    </submittedName>
</protein>